<evidence type="ECO:0000259" key="7">
    <source>
        <dbReference type="SMART" id="SM00790"/>
    </source>
</evidence>
<dbReference type="PANTHER" id="PTHR30038">
    <property type="entry name" value="ALDEHYDE FERREDOXIN OXIDOREDUCTASE"/>
    <property type="match status" value="1"/>
</dbReference>
<dbReference type="InterPro" id="IPR036021">
    <property type="entry name" value="Tungsten_al_ferr_oxy-like_C"/>
</dbReference>
<dbReference type="InterPro" id="IPR051919">
    <property type="entry name" value="W-dependent_AOR"/>
</dbReference>
<dbReference type="AlphaFoldDB" id="A0A2U3JWT0"/>
<evidence type="ECO:0000256" key="2">
    <source>
        <dbReference type="ARBA" id="ARBA00011032"/>
    </source>
</evidence>
<dbReference type="Gene3D" id="1.10.569.10">
    <property type="entry name" value="Aldehyde Ferredoxin Oxidoreductase Protein, subunit A, domain 2"/>
    <property type="match status" value="1"/>
</dbReference>
<evidence type="ECO:0000256" key="6">
    <source>
        <dbReference type="ARBA" id="ARBA00023014"/>
    </source>
</evidence>
<comment type="cofactor">
    <cofactor evidence="1">
        <name>[4Fe-4S] cluster</name>
        <dbReference type="ChEBI" id="CHEBI:49883"/>
    </cofactor>
</comment>
<sequence length="493" mass="54101">MGGYTGKILRINLTARQANIEYLNVELASRYLSGRGLAGKILADEVSSNVDALSPENKLFFAPGVLTGTNVPTSRRFMAVTKSPLNGRLVFSNFGGYWGSQLKFAGYDMVILEGKAEHPVYIVIQDNLVEIKDAAHVWGKDAFTAADILKKEIGDQFIKILTIGPAGEKLSLLAMIINDLYRAAGRNGVGTVMGSKNIKAIMVRGTGRVETADPVELKRVLTDTMKKIKGIEIKTHTHTQTAKHRAENDACYQCPIACEHYSKSVKGEGADLDHKCPEALGSDLGIYDDVAIQEAHDLCNKLGLDQISVSSVLATGIELAQRGYIRSEELDGIPLEFGNTNGMLDWIHKIAYSEGLGFKMGLGSDNLAKSYGASNLSRPMKKQKASRALGDEDKTFQDLSAVIDSLGLCLFTSRALGLSDYTEIVNAVIGSKYTNEDLLTCGERIWNNERLYDLSVDCSMSEESADFLPQYYIERGWDETGVPMLERLNRLRM</sequence>
<dbReference type="GO" id="GO:0009055">
    <property type="term" value="F:electron transfer activity"/>
    <property type="evidence" value="ECO:0007669"/>
    <property type="project" value="InterPro"/>
</dbReference>
<evidence type="ECO:0000313" key="9">
    <source>
        <dbReference type="Proteomes" id="UP000238916"/>
    </source>
</evidence>
<evidence type="ECO:0000256" key="5">
    <source>
        <dbReference type="ARBA" id="ARBA00023004"/>
    </source>
</evidence>
<keyword evidence="5" id="KW-0408">Iron</keyword>
<evidence type="ECO:0000256" key="4">
    <source>
        <dbReference type="ARBA" id="ARBA00022723"/>
    </source>
</evidence>
<proteinExistence type="inferred from homology"/>
<dbReference type="Gene3D" id="3.60.9.10">
    <property type="entry name" value="Aldehyde ferredoxin oxidoreductase, N-terminal domain"/>
    <property type="match status" value="1"/>
</dbReference>
<dbReference type="SMART" id="SM00790">
    <property type="entry name" value="AFOR_N"/>
    <property type="match status" value="1"/>
</dbReference>
<dbReference type="SUPFAM" id="SSF56228">
    <property type="entry name" value="Aldehyde ferredoxin oxidoreductase, N-terminal domain"/>
    <property type="match status" value="1"/>
</dbReference>
<dbReference type="GO" id="GO:0033726">
    <property type="term" value="F:aldehyde ferredoxin oxidoreductase activity"/>
    <property type="evidence" value="ECO:0007669"/>
    <property type="project" value="UniProtKB-EC"/>
</dbReference>
<organism evidence="8 9">
    <name type="scientific">Candidatus Desulfosporosinus infrequens</name>
    <dbReference type="NCBI Taxonomy" id="2043169"/>
    <lineage>
        <taxon>Bacteria</taxon>
        <taxon>Bacillati</taxon>
        <taxon>Bacillota</taxon>
        <taxon>Clostridia</taxon>
        <taxon>Eubacteriales</taxon>
        <taxon>Desulfitobacteriaceae</taxon>
        <taxon>Desulfosporosinus</taxon>
    </lineage>
</organism>
<dbReference type="OrthoDB" id="9763894at2"/>
<dbReference type="Pfam" id="PF02730">
    <property type="entry name" value="AFOR_N"/>
    <property type="match status" value="1"/>
</dbReference>
<dbReference type="Pfam" id="PF01314">
    <property type="entry name" value="AFOR_C"/>
    <property type="match status" value="2"/>
</dbReference>
<feature type="domain" description="Aldehyde ferredoxin oxidoreductase N-terminal" evidence="7">
    <location>
        <begin position="4"/>
        <end position="207"/>
    </location>
</feature>
<keyword evidence="6" id="KW-0411">Iron-sulfur</keyword>
<evidence type="ECO:0000256" key="1">
    <source>
        <dbReference type="ARBA" id="ARBA00001966"/>
    </source>
</evidence>
<dbReference type="SUPFAM" id="SSF48310">
    <property type="entry name" value="Aldehyde ferredoxin oxidoreductase, C-terminal domains"/>
    <property type="match status" value="1"/>
</dbReference>
<keyword evidence="8" id="KW-0560">Oxidoreductase</keyword>
<dbReference type="InterPro" id="IPR013984">
    <property type="entry name" value="Ald_Fedxn_OxRdtase_dom2"/>
</dbReference>
<gene>
    <name evidence="8" type="primary">aor</name>
    <name evidence="8" type="ORF">SBF1_110011</name>
</gene>
<comment type="similarity">
    <text evidence="2">Belongs to the AOR/FOR family.</text>
</comment>
<accession>A0A2U3JWT0</accession>
<keyword evidence="4" id="KW-0479">Metal-binding</keyword>
<dbReference type="Proteomes" id="UP000238916">
    <property type="component" value="Unassembled WGS sequence"/>
</dbReference>
<evidence type="ECO:0000256" key="3">
    <source>
        <dbReference type="ARBA" id="ARBA00022485"/>
    </source>
</evidence>
<keyword evidence="3" id="KW-0004">4Fe-4S</keyword>
<dbReference type="InterPro" id="IPR001203">
    <property type="entry name" value="OxRdtase_Ald_Fedxn_C"/>
</dbReference>
<name>A0A2U3JWT0_9FIRM</name>
<evidence type="ECO:0000313" key="8">
    <source>
        <dbReference type="EMBL" id="SPF31885.1"/>
    </source>
</evidence>
<dbReference type="EC" id="1.2.7.5" evidence="8"/>
<reference evidence="9" key="1">
    <citation type="submission" date="2018-02" db="EMBL/GenBank/DDBJ databases">
        <authorList>
            <person name="Hausmann B."/>
        </authorList>
    </citation>
    <scope>NUCLEOTIDE SEQUENCE [LARGE SCALE GENOMIC DNA]</scope>
    <source>
        <strain evidence="9">Peat soil MAG SbF1</strain>
    </source>
</reference>
<dbReference type="GO" id="GO:0046872">
    <property type="term" value="F:metal ion binding"/>
    <property type="evidence" value="ECO:0007669"/>
    <property type="project" value="UniProtKB-KW"/>
</dbReference>
<protein>
    <submittedName>
        <fullName evidence="8">Aldehyde ferredoxin oxidoreductase</fullName>
        <ecNumber evidence="8">1.2.7.5</ecNumber>
    </submittedName>
</protein>
<dbReference type="InterPro" id="IPR036503">
    <property type="entry name" value="Ald_Fedxn_OxRdtase_N_sf"/>
</dbReference>
<dbReference type="GO" id="GO:0051539">
    <property type="term" value="F:4 iron, 4 sulfur cluster binding"/>
    <property type="evidence" value="ECO:0007669"/>
    <property type="project" value="UniProtKB-KW"/>
</dbReference>
<dbReference type="EMBL" id="OMOF01000013">
    <property type="protein sequence ID" value="SPF31885.1"/>
    <property type="molecule type" value="Genomic_DNA"/>
</dbReference>
<dbReference type="PANTHER" id="PTHR30038:SF0">
    <property type="entry name" value="TUNGSTEN-CONTAINING ALDEHYDE FERREDOXIN OXIDOREDUCTASE"/>
    <property type="match status" value="1"/>
</dbReference>
<dbReference type="InterPro" id="IPR013983">
    <property type="entry name" value="Ald_Fedxn_OxRdtase_N"/>
</dbReference>